<evidence type="ECO:0000259" key="10">
    <source>
        <dbReference type="Pfam" id="PF00814"/>
    </source>
</evidence>
<dbReference type="InterPro" id="IPR022450">
    <property type="entry name" value="TsaD"/>
</dbReference>
<dbReference type="InterPro" id="IPR017860">
    <property type="entry name" value="Peptidase_M22_CS"/>
</dbReference>
<dbReference type="InterPro" id="IPR000905">
    <property type="entry name" value="Gcp-like_dom"/>
</dbReference>
<accession>A0A3B0RXG7</accession>
<reference evidence="11" key="1">
    <citation type="submission" date="2018-06" db="EMBL/GenBank/DDBJ databases">
        <authorList>
            <person name="Zhirakovskaya E."/>
        </authorList>
    </citation>
    <scope>NUCLEOTIDE SEQUENCE</scope>
</reference>
<name>A0A3B0RXG7_9ZZZZ</name>
<dbReference type="EMBL" id="UOEI01000088">
    <property type="protein sequence ID" value="VAV92978.1"/>
    <property type="molecule type" value="Genomic_DNA"/>
</dbReference>
<dbReference type="PANTHER" id="PTHR11735">
    <property type="entry name" value="TRNA N6-ADENOSINE THREONYLCARBAMOYLTRANSFERASE"/>
    <property type="match status" value="1"/>
</dbReference>
<evidence type="ECO:0000256" key="4">
    <source>
        <dbReference type="ARBA" id="ARBA00022694"/>
    </source>
</evidence>
<dbReference type="PANTHER" id="PTHR11735:SF6">
    <property type="entry name" value="TRNA N6-ADENOSINE THREONYLCARBAMOYLTRANSFERASE, MITOCHONDRIAL"/>
    <property type="match status" value="1"/>
</dbReference>
<dbReference type="InterPro" id="IPR043129">
    <property type="entry name" value="ATPase_NBD"/>
</dbReference>
<keyword evidence="4" id="KW-0819">tRNA processing</keyword>
<keyword evidence="3 11" id="KW-0808">Transferase</keyword>
<dbReference type="NCBIfam" id="TIGR03723">
    <property type="entry name" value="T6A_TsaD_YgjD"/>
    <property type="match status" value="1"/>
</dbReference>
<keyword evidence="7 11" id="KW-0012">Acyltransferase</keyword>
<keyword evidence="2" id="KW-0963">Cytoplasm</keyword>
<dbReference type="AlphaFoldDB" id="A0A3B0RXG7"/>
<protein>
    <recommendedName>
        <fullName evidence="1">N(6)-L-threonylcarbamoyladenine synthase</fullName>
        <ecNumber evidence="1">2.3.1.234</ecNumber>
    </recommendedName>
</protein>
<sequence length="297" mass="31120">FGGVVPEVAARAHVEAIRPLVHQAITRAGIHPDELDAVAATQGPGLVGALMVGYAFGKSLAYSLGKPLYGIDHMEGHLFAPRLAFSGYEPPAIVLLASGGHSQIVHVKAWGDYEILGGTIDDAAGEAFDKLARFMGLGFPGGPAIDRDAENGDPSAVAFPRALRDRPYDFSFSGLKTSVVTYLEKAKAEGRLPPREDVSASIQEAIVDVLVTKTFNAVEATGVEVIGGGGGVLANRRLRERLAAEADTRGVGLFVPEPELCTDNGAMIGSVAVHKMERGEEGDPLTGDVDPTLRLGS</sequence>
<dbReference type="InterPro" id="IPR017861">
    <property type="entry name" value="KAE1/TsaD"/>
</dbReference>
<organism evidence="11">
    <name type="scientific">hydrothermal vent metagenome</name>
    <dbReference type="NCBI Taxonomy" id="652676"/>
    <lineage>
        <taxon>unclassified sequences</taxon>
        <taxon>metagenomes</taxon>
        <taxon>ecological metagenomes</taxon>
    </lineage>
</organism>
<dbReference type="PRINTS" id="PR00789">
    <property type="entry name" value="OSIALOPTASE"/>
</dbReference>
<evidence type="ECO:0000256" key="7">
    <source>
        <dbReference type="ARBA" id="ARBA00023315"/>
    </source>
</evidence>
<dbReference type="GO" id="GO:0061711">
    <property type="term" value="F:tRNA N(6)-L-threonylcarbamoyladenine synthase activity"/>
    <property type="evidence" value="ECO:0007669"/>
    <property type="project" value="UniProtKB-EC"/>
</dbReference>
<feature type="region of interest" description="Disordered" evidence="9">
    <location>
        <begin position="277"/>
        <end position="297"/>
    </location>
</feature>
<gene>
    <name evidence="11" type="ORF">MNBD_ACTINO01-328</name>
</gene>
<keyword evidence="5" id="KW-0479">Metal-binding</keyword>
<evidence type="ECO:0000256" key="3">
    <source>
        <dbReference type="ARBA" id="ARBA00022679"/>
    </source>
</evidence>
<comment type="catalytic activity">
    <reaction evidence="8">
        <text>L-threonylcarbamoyladenylate + adenosine(37) in tRNA = N(6)-L-threonylcarbamoyladenosine(37) in tRNA + AMP + H(+)</text>
        <dbReference type="Rhea" id="RHEA:37059"/>
        <dbReference type="Rhea" id="RHEA-COMP:10162"/>
        <dbReference type="Rhea" id="RHEA-COMP:10163"/>
        <dbReference type="ChEBI" id="CHEBI:15378"/>
        <dbReference type="ChEBI" id="CHEBI:73682"/>
        <dbReference type="ChEBI" id="CHEBI:74411"/>
        <dbReference type="ChEBI" id="CHEBI:74418"/>
        <dbReference type="ChEBI" id="CHEBI:456215"/>
        <dbReference type="EC" id="2.3.1.234"/>
    </reaction>
</comment>
<dbReference type="HAMAP" id="MF_01445">
    <property type="entry name" value="TsaD"/>
    <property type="match status" value="1"/>
</dbReference>
<dbReference type="SUPFAM" id="SSF53067">
    <property type="entry name" value="Actin-like ATPase domain"/>
    <property type="match status" value="2"/>
</dbReference>
<evidence type="ECO:0000256" key="6">
    <source>
        <dbReference type="ARBA" id="ARBA00023004"/>
    </source>
</evidence>
<dbReference type="Gene3D" id="3.30.420.40">
    <property type="match status" value="2"/>
</dbReference>
<keyword evidence="6" id="KW-0408">Iron</keyword>
<feature type="non-terminal residue" evidence="11">
    <location>
        <position position="1"/>
    </location>
</feature>
<dbReference type="Pfam" id="PF00814">
    <property type="entry name" value="TsaD"/>
    <property type="match status" value="1"/>
</dbReference>
<dbReference type="GO" id="GO:0002949">
    <property type="term" value="P:tRNA threonylcarbamoyladenosine modification"/>
    <property type="evidence" value="ECO:0007669"/>
    <property type="project" value="InterPro"/>
</dbReference>
<evidence type="ECO:0000256" key="1">
    <source>
        <dbReference type="ARBA" id="ARBA00012156"/>
    </source>
</evidence>
<dbReference type="EC" id="2.3.1.234" evidence="1"/>
<dbReference type="NCBIfam" id="TIGR00329">
    <property type="entry name" value="gcp_kae1"/>
    <property type="match status" value="1"/>
</dbReference>
<feature type="domain" description="Gcp-like" evidence="10">
    <location>
        <begin position="1"/>
        <end position="269"/>
    </location>
</feature>
<evidence type="ECO:0000256" key="8">
    <source>
        <dbReference type="ARBA" id="ARBA00048117"/>
    </source>
</evidence>
<evidence type="ECO:0000313" key="11">
    <source>
        <dbReference type="EMBL" id="VAV92978.1"/>
    </source>
</evidence>
<evidence type="ECO:0000256" key="2">
    <source>
        <dbReference type="ARBA" id="ARBA00022490"/>
    </source>
</evidence>
<dbReference type="PROSITE" id="PS01016">
    <property type="entry name" value="GLYCOPROTEASE"/>
    <property type="match status" value="1"/>
</dbReference>
<evidence type="ECO:0000256" key="5">
    <source>
        <dbReference type="ARBA" id="ARBA00022723"/>
    </source>
</evidence>
<evidence type="ECO:0000256" key="9">
    <source>
        <dbReference type="SAM" id="MobiDB-lite"/>
    </source>
</evidence>
<dbReference type="GO" id="GO:0046872">
    <property type="term" value="F:metal ion binding"/>
    <property type="evidence" value="ECO:0007669"/>
    <property type="project" value="UniProtKB-KW"/>
</dbReference>
<dbReference type="FunFam" id="3.30.420.40:FF:000040">
    <property type="entry name" value="tRNA N6-adenosine threonylcarbamoyltransferase"/>
    <property type="match status" value="1"/>
</dbReference>
<proteinExistence type="inferred from homology"/>